<comment type="subcellular location">
    <subcellularLocation>
        <location evidence="1">Cell outer membrane</location>
        <topology evidence="1">Multi-pass membrane protein</topology>
    </subcellularLocation>
</comment>
<reference evidence="18" key="1">
    <citation type="journal article" date="2019" name="Int. J. Syst. Evol. Microbiol.">
        <title>The Global Catalogue of Microorganisms (GCM) 10K type strain sequencing project: providing services to taxonomists for standard genome sequencing and annotation.</title>
        <authorList>
            <consortium name="The Broad Institute Genomics Platform"/>
            <consortium name="The Broad Institute Genome Sequencing Center for Infectious Disease"/>
            <person name="Wu L."/>
            <person name="Ma J."/>
        </authorList>
    </citation>
    <scope>NUCLEOTIDE SEQUENCE [LARGE SCALE GENOMIC DNA]</scope>
    <source>
        <strain evidence="18">KCTC 62192</strain>
    </source>
</reference>
<comment type="similarity">
    <text evidence="2">Belongs to the BexD/CtrA/VexA family.</text>
</comment>
<feature type="domain" description="Polysaccharide export protein N-terminal" evidence="15">
    <location>
        <begin position="81"/>
        <end position="163"/>
    </location>
</feature>
<evidence type="ECO:0000256" key="5">
    <source>
        <dbReference type="ARBA" id="ARBA00022597"/>
    </source>
</evidence>
<dbReference type="PROSITE" id="PS51257">
    <property type="entry name" value="PROKAR_LIPOPROTEIN"/>
    <property type="match status" value="1"/>
</dbReference>
<dbReference type="RefSeq" id="WP_377831619.1">
    <property type="nucleotide sequence ID" value="NZ_JBHRSK010000003.1"/>
</dbReference>
<gene>
    <name evidence="17" type="ORF">ACFOES_02685</name>
</gene>
<evidence type="ECO:0000256" key="1">
    <source>
        <dbReference type="ARBA" id="ARBA00004571"/>
    </source>
</evidence>
<evidence type="ECO:0000313" key="18">
    <source>
        <dbReference type="Proteomes" id="UP001595443"/>
    </source>
</evidence>
<evidence type="ECO:0000256" key="14">
    <source>
        <dbReference type="ARBA" id="ARBA00023288"/>
    </source>
</evidence>
<proteinExistence type="inferred from homology"/>
<dbReference type="InterPro" id="IPR049712">
    <property type="entry name" value="Poly_export"/>
</dbReference>
<evidence type="ECO:0000256" key="8">
    <source>
        <dbReference type="ARBA" id="ARBA00023047"/>
    </source>
</evidence>
<keyword evidence="13" id="KW-0998">Cell outer membrane</keyword>
<keyword evidence="18" id="KW-1185">Reference proteome</keyword>
<evidence type="ECO:0000256" key="12">
    <source>
        <dbReference type="ARBA" id="ARBA00023139"/>
    </source>
</evidence>
<evidence type="ECO:0000256" key="4">
    <source>
        <dbReference type="ARBA" id="ARBA00022452"/>
    </source>
</evidence>
<evidence type="ECO:0000256" key="3">
    <source>
        <dbReference type="ARBA" id="ARBA00022448"/>
    </source>
</evidence>
<keyword evidence="6" id="KW-0812">Transmembrane</keyword>
<dbReference type="Pfam" id="PF22461">
    <property type="entry name" value="SLBB_2"/>
    <property type="match status" value="1"/>
</dbReference>
<keyword evidence="3" id="KW-0813">Transport</keyword>
<organism evidence="17 18">
    <name type="scientific">Acidimangrovimonas pyrenivorans</name>
    <dbReference type="NCBI Taxonomy" id="2030798"/>
    <lineage>
        <taxon>Bacteria</taxon>
        <taxon>Pseudomonadati</taxon>
        <taxon>Pseudomonadota</taxon>
        <taxon>Alphaproteobacteria</taxon>
        <taxon>Rhodobacterales</taxon>
        <taxon>Paracoccaceae</taxon>
        <taxon>Acidimangrovimonas</taxon>
    </lineage>
</organism>
<evidence type="ECO:0000256" key="10">
    <source>
        <dbReference type="ARBA" id="ARBA00023114"/>
    </source>
</evidence>
<keyword evidence="5" id="KW-0762">Sugar transport</keyword>
<dbReference type="Gene3D" id="3.10.560.10">
    <property type="entry name" value="Outer membrane lipoprotein wza domain like"/>
    <property type="match status" value="2"/>
</dbReference>
<keyword evidence="8" id="KW-0625">Polysaccharide transport</keyword>
<keyword evidence="9" id="KW-0406">Ion transport</keyword>
<evidence type="ECO:0000256" key="13">
    <source>
        <dbReference type="ARBA" id="ARBA00023237"/>
    </source>
</evidence>
<keyword evidence="4" id="KW-1134">Transmembrane beta strand</keyword>
<keyword evidence="10" id="KW-0626">Porin</keyword>
<feature type="domain" description="SLBB" evidence="16">
    <location>
        <begin position="171"/>
        <end position="245"/>
    </location>
</feature>
<evidence type="ECO:0000256" key="9">
    <source>
        <dbReference type="ARBA" id="ARBA00023065"/>
    </source>
</evidence>
<comment type="caution">
    <text evidence="17">The sequence shown here is derived from an EMBL/GenBank/DDBJ whole genome shotgun (WGS) entry which is preliminary data.</text>
</comment>
<evidence type="ECO:0000259" key="15">
    <source>
        <dbReference type="Pfam" id="PF02563"/>
    </source>
</evidence>
<dbReference type="Pfam" id="PF02563">
    <property type="entry name" value="Poly_export"/>
    <property type="match status" value="1"/>
</dbReference>
<evidence type="ECO:0000256" key="6">
    <source>
        <dbReference type="ARBA" id="ARBA00022692"/>
    </source>
</evidence>
<keyword evidence="11" id="KW-0472">Membrane</keyword>
<dbReference type="PANTHER" id="PTHR33619">
    <property type="entry name" value="POLYSACCHARIDE EXPORT PROTEIN GFCE-RELATED"/>
    <property type="match status" value="1"/>
</dbReference>
<evidence type="ECO:0000256" key="11">
    <source>
        <dbReference type="ARBA" id="ARBA00023136"/>
    </source>
</evidence>
<dbReference type="PANTHER" id="PTHR33619:SF3">
    <property type="entry name" value="POLYSACCHARIDE EXPORT PROTEIN GFCE-RELATED"/>
    <property type="match status" value="1"/>
</dbReference>
<evidence type="ECO:0000256" key="2">
    <source>
        <dbReference type="ARBA" id="ARBA00009450"/>
    </source>
</evidence>
<evidence type="ECO:0000313" key="17">
    <source>
        <dbReference type="EMBL" id="MFC2966990.1"/>
    </source>
</evidence>
<dbReference type="EMBL" id="JBHRSK010000003">
    <property type="protein sequence ID" value="MFC2966990.1"/>
    <property type="molecule type" value="Genomic_DNA"/>
</dbReference>
<keyword evidence="14" id="KW-0449">Lipoprotein</keyword>
<evidence type="ECO:0000259" key="16">
    <source>
        <dbReference type="Pfam" id="PF22461"/>
    </source>
</evidence>
<evidence type="ECO:0000256" key="7">
    <source>
        <dbReference type="ARBA" id="ARBA00022729"/>
    </source>
</evidence>
<protein>
    <submittedName>
        <fullName evidence="17">Polysaccharide biosynthesis/export family protein</fullName>
    </submittedName>
</protein>
<keyword evidence="7" id="KW-0732">Signal</keyword>
<sequence length="375" mass="40271">MPEFKRRQVMMLGAGLAVSACSLPRGAARESEIVKNARTDQLEGFAVYHVTRGLVPVVAKWPMTGSGPRGGWLSHGGAQRAPVIAIGDRLHVVIWDSESNSLLMSPEQKAVTLSDLVVDERGGVFVPYIKHITVAGKTVEEARKLIQEKMIAITPSAQVQLTVEPGRHNSVELVGGVGKPGSYPLFERGVTLLSLISQAGGVQSGLRNPIVRLSRGGRIYVTTVSKLYANPSFDTVLRGGDKVIVEPDPRNFIAIGAARREQLVQFPKDDVSALDAVAEIGGINDFRADPKGILVLRQYDQKAVSKTDSGPSQAQAIFIIDLTSADGLFAAHRFQIHPDDVVYVSESPLTTIDTISGILGTILGLGRRSQVLSNN</sequence>
<dbReference type="InterPro" id="IPR003715">
    <property type="entry name" value="Poly_export_N"/>
</dbReference>
<dbReference type="Gene3D" id="3.30.1950.10">
    <property type="entry name" value="wza like domain"/>
    <property type="match status" value="1"/>
</dbReference>
<dbReference type="Proteomes" id="UP001595443">
    <property type="component" value="Unassembled WGS sequence"/>
</dbReference>
<dbReference type="InterPro" id="IPR054765">
    <property type="entry name" value="SLBB_dom"/>
</dbReference>
<keyword evidence="12" id="KW-0564">Palmitate</keyword>
<accession>A0ABV7AD57</accession>
<name>A0ABV7AD57_9RHOB</name>